<protein>
    <submittedName>
        <fullName evidence="6">Zinc protease</fullName>
    </submittedName>
</protein>
<evidence type="ECO:0000256" key="3">
    <source>
        <dbReference type="SAM" id="SignalP"/>
    </source>
</evidence>
<keyword evidence="6" id="KW-0645">Protease</keyword>
<dbReference type="Proteomes" id="UP000256334">
    <property type="component" value="Unassembled WGS sequence"/>
</dbReference>
<dbReference type="GO" id="GO:0008233">
    <property type="term" value="F:peptidase activity"/>
    <property type="evidence" value="ECO:0007669"/>
    <property type="project" value="UniProtKB-KW"/>
</dbReference>
<dbReference type="GO" id="GO:0046872">
    <property type="term" value="F:metal ion binding"/>
    <property type="evidence" value="ECO:0007669"/>
    <property type="project" value="InterPro"/>
</dbReference>
<gene>
    <name evidence="6" type="ORF">C8D72_2985</name>
</gene>
<evidence type="ECO:0000313" key="6">
    <source>
        <dbReference type="EMBL" id="REC93638.1"/>
    </source>
</evidence>
<organism evidence="6 7">
    <name type="scientific">Kushneria indalinina DSM 14324</name>
    <dbReference type="NCBI Taxonomy" id="1122140"/>
    <lineage>
        <taxon>Bacteria</taxon>
        <taxon>Pseudomonadati</taxon>
        <taxon>Pseudomonadota</taxon>
        <taxon>Gammaproteobacteria</taxon>
        <taxon>Oceanospirillales</taxon>
        <taxon>Halomonadaceae</taxon>
        <taxon>Kushneria</taxon>
    </lineage>
</organism>
<feature type="domain" description="Peptidase M16 C-terminal" evidence="5">
    <location>
        <begin position="214"/>
        <end position="385"/>
    </location>
</feature>
<keyword evidence="7" id="KW-1185">Reference proteome</keyword>
<sequence>MDMQLTGITGNAGLLWRARLSRTGRGLAGLCLVMASMGVAQAQDQRDDVLRTTLDNGLEVVIVHSDLAPVVTTQVNYHVGSSEGSSEFPGTAHAVEHMMFRGGPGLSKDQLSVISANMGGNMNAFTENDRTQYHFTVPTDDLDVALHIEASRMKAIDMSAEDWAQERGAIEQEVSGNLSNPAFRFYTQLVEELYRGTPYAWTPLGTRDSFDNTTAADLKAFHDQWYVPNNATLVIAGDVDPQQALSRVQTLFGDIPERDLPKRPEFDFEPVEARTIELPTNSPYGSIYMGWRTPGLQDDDFATTQVLLDVLGSERGELAGMGYDGTALAGGMGGQLQPHAGLAMAVGVFPQGGDPAPIQARMQTIIEDVTDNGVDPSLVEAAKRRIIAEVDASRESVSGLASAWSDALIKRGLDSPQAMKAQYEAVTVDDVNALAARLLKPEHAITAVLTPETSGEPTSGEGYGEPEDLTTTPSGPVELPQWAEHAFDNLDIPVSTLDPKDYRLDNGLRLIVQPETASDRVMLSGAIRTNEDLQAPPGKEGVSEILEGMYGYGSQSRDRQTLRAAVDELGAEERAGTRFGLVVPKARFDDGLALLAEHQLNPSFSEEAFNTLKQQSAQALPGRLQSPGFLNTNAMLGALLPDDDPQRRHMTPESLDSITLEDMKQYFERISRPDMTTMVVVGDVDPEQVRDQVARYFGDWQAQGAKPEVDYPAVALNQAGAFNTPDSAASQSQVTLSQMIDVDRDSDDRFALFLGNQVLSGDFASRLHQALREQRGLVYGVSSNLALQAHRGRFNVSFGSDPDKVHQARELIIHNLQRLQNEPVSDSDLHRAKSILLRAMPMQAASYGAISGSLLDLALSDKPLDATTRAAEQFVKLTPEEVQEAFRAHIRPDGFVTGIRGPAAQ</sequence>
<dbReference type="Pfam" id="PF00675">
    <property type="entry name" value="Peptidase_M16"/>
    <property type="match status" value="1"/>
</dbReference>
<reference evidence="6 7" key="1">
    <citation type="submission" date="2018-07" db="EMBL/GenBank/DDBJ databases">
        <title>Genomic Encyclopedia of Type Strains, Phase IV (KMG-IV): sequencing the most valuable type-strain genomes for metagenomic binning, comparative biology and taxonomic classification.</title>
        <authorList>
            <person name="Goeker M."/>
        </authorList>
    </citation>
    <scope>NUCLEOTIDE SEQUENCE [LARGE SCALE GENOMIC DNA]</scope>
    <source>
        <strain evidence="6 7">DSM 14324</strain>
    </source>
</reference>
<feature type="signal peptide" evidence="3">
    <location>
        <begin position="1"/>
        <end position="42"/>
    </location>
</feature>
<evidence type="ECO:0000256" key="2">
    <source>
        <dbReference type="SAM" id="MobiDB-lite"/>
    </source>
</evidence>
<dbReference type="InterPro" id="IPR011249">
    <property type="entry name" value="Metalloenz_LuxS/M16"/>
</dbReference>
<name>A0A3D9DS91_9GAMM</name>
<dbReference type="SUPFAM" id="SSF63411">
    <property type="entry name" value="LuxS/MPP-like metallohydrolase"/>
    <property type="match status" value="4"/>
</dbReference>
<evidence type="ECO:0000259" key="5">
    <source>
        <dbReference type="Pfam" id="PF05193"/>
    </source>
</evidence>
<proteinExistence type="inferred from homology"/>
<keyword evidence="6" id="KW-0378">Hydrolase</keyword>
<feature type="domain" description="Peptidase M16 C-terminal" evidence="5">
    <location>
        <begin position="657"/>
        <end position="836"/>
    </location>
</feature>
<dbReference type="GO" id="GO:0006508">
    <property type="term" value="P:proteolysis"/>
    <property type="evidence" value="ECO:0007669"/>
    <property type="project" value="UniProtKB-KW"/>
</dbReference>
<feature type="chain" id="PRO_5017627536" evidence="3">
    <location>
        <begin position="43"/>
        <end position="905"/>
    </location>
</feature>
<dbReference type="AlphaFoldDB" id="A0A3D9DS91"/>
<comment type="caution">
    <text evidence="6">The sequence shown here is derived from an EMBL/GenBank/DDBJ whole genome shotgun (WGS) entry which is preliminary data.</text>
</comment>
<dbReference type="PANTHER" id="PTHR11851:SF49">
    <property type="entry name" value="MITOCHONDRIAL-PROCESSING PEPTIDASE SUBUNIT ALPHA"/>
    <property type="match status" value="1"/>
</dbReference>
<dbReference type="EMBL" id="QRDJ01000009">
    <property type="protein sequence ID" value="REC93638.1"/>
    <property type="molecule type" value="Genomic_DNA"/>
</dbReference>
<evidence type="ECO:0000259" key="4">
    <source>
        <dbReference type="Pfam" id="PF00675"/>
    </source>
</evidence>
<dbReference type="InterPro" id="IPR011765">
    <property type="entry name" value="Pept_M16_N"/>
</dbReference>
<dbReference type="InterPro" id="IPR007863">
    <property type="entry name" value="Peptidase_M16_C"/>
</dbReference>
<dbReference type="InterPro" id="IPR050361">
    <property type="entry name" value="MPP/UQCRC_Complex"/>
</dbReference>
<feature type="region of interest" description="Disordered" evidence="2">
    <location>
        <begin position="447"/>
        <end position="478"/>
    </location>
</feature>
<dbReference type="Gene3D" id="3.30.830.10">
    <property type="entry name" value="Metalloenzyme, LuxS/M16 peptidase-like"/>
    <property type="match status" value="4"/>
</dbReference>
<feature type="domain" description="Peptidase M16 N-terminal" evidence="4">
    <location>
        <begin position="60"/>
        <end position="201"/>
    </location>
</feature>
<dbReference type="PANTHER" id="PTHR11851">
    <property type="entry name" value="METALLOPROTEASE"/>
    <property type="match status" value="1"/>
</dbReference>
<accession>A0A3D9DS91</accession>
<evidence type="ECO:0000256" key="1">
    <source>
        <dbReference type="ARBA" id="ARBA00007261"/>
    </source>
</evidence>
<comment type="similarity">
    <text evidence="1">Belongs to the peptidase M16 family.</text>
</comment>
<evidence type="ECO:0000313" key="7">
    <source>
        <dbReference type="Proteomes" id="UP000256334"/>
    </source>
</evidence>
<keyword evidence="3" id="KW-0732">Signal</keyword>
<dbReference type="Pfam" id="PF05193">
    <property type="entry name" value="Peptidase_M16_C"/>
    <property type="match status" value="2"/>
</dbReference>